<sequence>MIDPERADHRLSQTLFRFFIQHQMNFFIPAPLQTSRTTLIHSGMRVGWGLVWVLLLHLAWAAPAGTVIRNQALAIVNGQTYFSNEIETLVQAVCVPSLTPNGAPGTPAQQAVVPAGGFVYFAYLLRNSGNQSFTFSLSWVQDSAPWTPGSVRFYHDINGNARLDAGEVEISSVTLAPAQEIRLILELQTPLSALGELHISPVATCPDGTRDNDNYSRVSIGSGAALNVVKSVDTPEALEGQEVRFSIRVWNLGSARAAGPIYVSDLLDTPELRDLTYVMGSAGATKGRLEYSDGSTWSTSATQVRGIRLVLEGLESGEEALFSFRMQVGAGALAGPRRNIVSAESPGSSAQASVELQIAAQYALALGPLDNPQAVGAADQQSAQLLAGQPYCFTHTLLNRGNTADTYTLEAVGLPSGVSLSYRTLGGGSLPSPIVLPAGASLSFAVCLPGLAVGTAPFEFTLQARSTASGNADPTMNRVAQVLDPSLITLRKSTRTGPNVTPGERVVYTLEIENPLPIALEKALVEDVLDAGLEFVSASEGGTYTSTSRTVRWNLSLAPGSTRTLNLETRVASSAPNGATILNRFSLRADAISNPLLSNTVSLNVLASALLLEKQVQPNQASVGDLLTYAVTVVNVGQVALTVRLEDTPEPGLVYLPGSAAPGEPLLQGNRLIWDNLTLAPGARMVVSYKMRVGAGAGPLLRNTVQAIGSAGSNAAVAHAVASAVVQLQQGVFTPPRSLLGRVFLDTDRDGRFTAGLDVPLPGARVLLSNGLQTLTDGEGRYSFRNLPGGLFEVMLEAASALFQPLPHPEAQGDGYRHRVRVEGLTVSDFPLERPTGLVRAMRETTLEFGPLKVEKKLLPLPSGFRVVLVLNAAETLTDLTLTDPLPGGGERVFRFAQFQGTQTLTYDLPGGFLTDPQARWRYP</sequence>
<dbReference type="PANTHER" id="PTHR34819">
    <property type="entry name" value="LARGE CYSTEINE-RICH PERIPLASMIC PROTEIN OMCB"/>
    <property type="match status" value="1"/>
</dbReference>
<reference evidence="3 4" key="1">
    <citation type="submission" date="2018-08" db="EMBL/GenBank/DDBJ databases">
        <title>Meiothermus hypogaeus DSM 23238 genome sequencing project.</title>
        <authorList>
            <person name="Da Costa M.S."/>
            <person name="Albuquerque L."/>
            <person name="Raposo P."/>
            <person name="Froufe H.J.C."/>
            <person name="Barroso C.S."/>
            <person name="Egas C."/>
        </authorList>
    </citation>
    <scope>NUCLEOTIDE SEQUENCE [LARGE SCALE GENOMIC DNA]</scope>
    <source>
        <strain evidence="3 4">DSM 23238</strain>
    </source>
</reference>
<name>A0ABX9MKP2_9DEIN</name>
<proteinExistence type="predicted"/>
<gene>
    <name evidence="3" type="ORF">Mhypo_02197</name>
</gene>
<evidence type="ECO:0000313" key="3">
    <source>
        <dbReference type="EMBL" id="RIH77025.1"/>
    </source>
</evidence>
<protein>
    <recommendedName>
        <fullName evidence="2">DUF11 domain-containing protein</fullName>
    </recommendedName>
</protein>
<keyword evidence="1" id="KW-1133">Transmembrane helix</keyword>
<comment type="caution">
    <text evidence="3">The sequence shown here is derived from an EMBL/GenBank/DDBJ whole genome shotgun (WGS) entry which is preliminary data.</text>
</comment>
<dbReference type="Gene3D" id="2.60.40.10">
    <property type="entry name" value="Immunoglobulins"/>
    <property type="match status" value="1"/>
</dbReference>
<feature type="transmembrane region" description="Helical" evidence="1">
    <location>
        <begin position="46"/>
        <end position="63"/>
    </location>
</feature>
<dbReference type="EMBL" id="QWKY01000041">
    <property type="protein sequence ID" value="RIH77025.1"/>
    <property type="molecule type" value="Genomic_DNA"/>
</dbReference>
<dbReference type="InterPro" id="IPR047589">
    <property type="entry name" value="DUF11_rpt"/>
</dbReference>
<organism evidence="3 4">
    <name type="scientific">Meiothermus hypogaeus</name>
    <dbReference type="NCBI Taxonomy" id="884155"/>
    <lineage>
        <taxon>Bacteria</taxon>
        <taxon>Thermotogati</taxon>
        <taxon>Deinococcota</taxon>
        <taxon>Deinococci</taxon>
        <taxon>Thermales</taxon>
        <taxon>Thermaceae</taxon>
        <taxon>Meiothermus</taxon>
    </lineage>
</organism>
<dbReference type="Pfam" id="PF01345">
    <property type="entry name" value="DUF11"/>
    <property type="match status" value="2"/>
</dbReference>
<dbReference type="InterPro" id="IPR051172">
    <property type="entry name" value="Chlamydia_OmcB"/>
</dbReference>
<dbReference type="SUPFAM" id="SSF117074">
    <property type="entry name" value="Hypothetical protein PA1324"/>
    <property type="match status" value="1"/>
</dbReference>
<keyword evidence="4" id="KW-1185">Reference proteome</keyword>
<feature type="domain" description="DUF11" evidence="2">
    <location>
        <begin position="611"/>
        <end position="707"/>
    </location>
</feature>
<dbReference type="NCBIfam" id="TIGR01451">
    <property type="entry name" value="B_ant_repeat"/>
    <property type="match status" value="2"/>
</dbReference>
<dbReference type="InterPro" id="IPR001434">
    <property type="entry name" value="OmcB-like_DUF11"/>
</dbReference>
<dbReference type="PANTHER" id="PTHR34819:SF3">
    <property type="entry name" value="CELL SURFACE PROTEIN"/>
    <property type="match status" value="1"/>
</dbReference>
<keyword evidence="1" id="KW-0472">Membrane</keyword>
<evidence type="ECO:0000259" key="2">
    <source>
        <dbReference type="Pfam" id="PF01345"/>
    </source>
</evidence>
<dbReference type="Proteomes" id="UP000265443">
    <property type="component" value="Unassembled WGS sequence"/>
</dbReference>
<dbReference type="InterPro" id="IPR013783">
    <property type="entry name" value="Ig-like_fold"/>
</dbReference>
<accession>A0ABX9MKP2</accession>
<evidence type="ECO:0000256" key="1">
    <source>
        <dbReference type="SAM" id="Phobius"/>
    </source>
</evidence>
<keyword evidence="1" id="KW-0812">Transmembrane</keyword>
<feature type="domain" description="DUF11" evidence="2">
    <location>
        <begin position="496"/>
        <end position="599"/>
    </location>
</feature>
<evidence type="ECO:0000313" key="4">
    <source>
        <dbReference type="Proteomes" id="UP000265443"/>
    </source>
</evidence>